<evidence type="ECO:0000256" key="4">
    <source>
        <dbReference type="SAM" id="MobiDB-lite"/>
    </source>
</evidence>
<keyword evidence="2" id="KW-0238">DNA-binding</keyword>
<organism evidence="6 7">
    <name type="scientific">Thermomonospora echinospora</name>
    <dbReference type="NCBI Taxonomy" id="1992"/>
    <lineage>
        <taxon>Bacteria</taxon>
        <taxon>Bacillati</taxon>
        <taxon>Actinomycetota</taxon>
        <taxon>Actinomycetes</taxon>
        <taxon>Streptosporangiales</taxon>
        <taxon>Thermomonosporaceae</taxon>
        <taxon>Thermomonospora</taxon>
    </lineage>
</organism>
<reference evidence="6" key="1">
    <citation type="submission" date="2016-10" db="EMBL/GenBank/DDBJ databases">
        <authorList>
            <person name="de Groot N.N."/>
        </authorList>
    </citation>
    <scope>NUCLEOTIDE SEQUENCE [LARGE SCALE GENOMIC DNA]</scope>
    <source>
        <strain evidence="6">DSM 43163</strain>
    </source>
</reference>
<keyword evidence="3" id="KW-0804">Transcription</keyword>
<evidence type="ECO:0000256" key="3">
    <source>
        <dbReference type="ARBA" id="ARBA00023163"/>
    </source>
</evidence>
<evidence type="ECO:0000313" key="6">
    <source>
        <dbReference type="EMBL" id="SEG80385.1"/>
    </source>
</evidence>
<dbReference type="Proteomes" id="UP000236723">
    <property type="component" value="Unassembled WGS sequence"/>
</dbReference>
<feature type="region of interest" description="Disordered" evidence="4">
    <location>
        <begin position="1"/>
        <end position="39"/>
    </location>
</feature>
<evidence type="ECO:0000256" key="1">
    <source>
        <dbReference type="ARBA" id="ARBA00023015"/>
    </source>
</evidence>
<dbReference type="InterPro" id="IPR036388">
    <property type="entry name" value="WH-like_DNA-bd_sf"/>
</dbReference>
<gene>
    <name evidence="6" type="ORF">SAMN04489712_11372</name>
</gene>
<protein>
    <recommendedName>
        <fullName evidence="5">OmpR/PhoB-type domain-containing protein</fullName>
    </recommendedName>
</protein>
<accession>A0A1H6D6N5</accession>
<name>A0A1H6D6N5_9ACTN</name>
<dbReference type="SUPFAM" id="SSF46894">
    <property type="entry name" value="C-terminal effector domain of the bipartite response regulators"/>
    <property type="match status" value="1"/>
</dbReference>
<dbReference type="InterPro" id="IPR029016">
    <property type="entry name" value="GAF-like_dom_sf"/>
</dbReference>
<evidence type="ECO:0000256" key="2">
    <source>
        <dbReference type="ARBA" id="ARBA00023125"/>
    </source>
</evidence>
<dbReference type="Gene3D" id="3.30.450.40">
    <property type="match status" value="1"/>
</dbReference>
<keyword evidence="7" id="KW-1185">Reference proteome</keyword>
<feature type="domain" description="OmpR/PhoB-type" evidence="5">
    <location>
        <begin position="246"/>
        <end position="310"/>
    </location>
</feature>
<sequence>MPDRPPDRPVVPRPHACRDPRPAAHGPVDPPEAAAGAADGAAPRAVICDSWRRSRAAGGDVEIPAAPLVFDADARAAHPLDRHLERVLRRWSCVGAPVTDPDTGHVLDCIDLSATVDALHPAAVGLVAAAARLAESRLELRMQARDELLRERYLRHLRGLGGGAAALVTGTGRVLAADPEGWRGLRVPAPRDGAHLTLPDGRLAVAETLGEVFLLRAAEPGRREDGRPLLTLSLLGADPPHALLDGAALPLTLRHAEILALLALHPRGLSADQLSAQLYGDEGNPGTIRAEIHRLRDRLGELLPAKPYRLECELDADFLTVRRLLADGGADELTQAARLYQGELLPRSESPELRAERDELAVRLRSQLLDRGGPDALWEYAQTSAGQDDLEILQRLVAILPPGEPRRAAAQSRAHRVLSEE</sequence>
<dbReference type="OrthoDB" id="3928741at2"/>
<dbReference type="AlphaFoldDB" id="A0A1H6D6N5"/>
<dbReference type="Gene3D" id="1.10.10.10">
    <property type="entry name" value="Winged helix-like DNA-binding domain superfamily/Winged helix DNA-binding domain"/>
    <property type="match status" value="1"/>
</dbReference>
<evidence type="ECO:0000313" key="7">
    <source>
        <dbReference type="Proteomes" id="UP000236723"/>
    </source>
</evidence>
<dbReference type="GO" id="GO:0000160">
    <property type="term" value="P:phosphorelay signal transduction system"/>
    <property type="evidence" value="ECO:0007669"/>
    <property type="project" value="InterPro"/>
</dbReference>
<keyword evidence="1" id="KW-0805">Transcription regulation</keyword>
<dbReference type="InterPro" id="IPR016032">
    <property type="entry name" value="Sig_transdc_resp-reg_C-effctor"/>
</dbReference>
<evidence type="ECO:0000259" key="5">
    <source>
        <dbReference type="SMART" id="SM00862"/>
    </source>
</evidence>
<dbReference type="SMART" id="SM00862">
    <property type="entry name" value="Trans_reg_C"/>
    <property type="match status" value="1"/>
</dbReference>
<proteinExistence type="predicted"/>
<dbReference type="EMBL" id="FNVO01000013">
    <property type="protein sequence ID" value="SEG80385.1"/>
    <property type="molecule type" value="Genomic_DNA"/>
</dbReference>
<dbReference type="GO" id="GO:0003677">
    <property type="term" value="F:DNA binding"/>
    <property type="evidence" value="ECO:0007669"/>
    <property type="project" value="UniProtKB-KW"/>
</dbReference>
<dbReference type="InterPro" id="IPR001867">
    <property type="entry name" value="OmpR/PhoB-type_DNA-bd"/>
</dbReference>
<dbReference type="GO" id="GO:0006355">
    <property type="term" value="P:regulation of DNA-templated transcription"/>
    <property type="evidence" value="ECO:0007669"/>
    <property type="project" value="InterPro"/>
</dbReference>